<dbReference type="SUPFAM" id="SSF56507">
    <property type="entry name" value="Methionine synthase activation domain-like"/>
    <property type="match status" value="1"/>
</dbReference>
<name>A0ABT1EKK0_9FIRM</name>
<reference evidence="1 2" key="1">
    <citation type="journal article" date="2022" name="Genome Biol. Evol.">
        <title>Host diet, physiology and behaviors set the stage for Lachnospiraceae cladogenesis.</title>
        <authorList>
            <person name="Vera-Ponce De Leon A."/>
            <person name="Schneider M."/>
            <person name="Jahnes B.C."/>
            <person name="Sadowski V."/>
            <person name="Camuy-Velez L.A."/>
            <person name="Duan J."/>
            <person name="Sabree Z.L."/>
        </authorList>
    </citation>
    <scope>NUCLEOTIDE SEQUENCE [LARGE SCALE GENOMIC DNA]</scope>
    <source>
        <strain evidence="1 2">PAL227</strain>
    </source>
</reference>
<evidence type="ECO:0000313" key="1">
    <source>
        <dbReference type="EMBL" id="MCP1111232.1"/>
    </source>
</evidence>
<proteinExistence type="predicted"/>
<keyword evidence="2" id="KW-1185">Reference proteome</keyword>
<evidence type="ECO:0000313" key="2">
    <source>
        <dbReference type="Proteomes" id="UP001523565"/>
    </source>
</evidence>
<comment type="caution">
    <text evidence="1">The sequence shown here is derived from an EMBL/GenBank/DDBJ whole genome shotgun (WGS) entry which is preliminary data.</text>
</comment>
<dbReference type="Proteomes" id="UP001523565">
    <property type="component" value="Unassembled WGS sequence"/>
</dbReference>
<dbReference type="RefSeq" id="WP_262070111.1">
    <property type="nucleotide sequence ID" value="NZ_JAMXOC010000026.1"/>
</dbReference>
<accession>A0ABT1EKK0</accession>
<dbReference type="EMBL" id="JAMZFV010000026">
    <property type="protein sequence ID" value="MCP1111232.1"/>
    <property type="molecule type" value="Genomic_DNA"/>
</dbReference>
<protein>
    <submittedName>
        <fullName evidence="1">Vitamin B12 dependent methionine synthase activation subunit</fullName>
    </submittedName>
</protein>
<dbReference type="InterPro" id="IPR037010">
    <property type="entry name" value="VitB12-dep_Met_synth_activ_sf"/>
</dbReference>
<sequence length="222" mass="24393">MTKLDFNNQRLFRETKRYLGYQKGEATTAVAELIKDALQEVTEVAKPRFSNRCFPLVVDSETVTFGSVSTKSAALAENLKGCQEILVIACTLGTGIDLLIRRYSSGDMARVVVLQAASAAVLEAYLDEYNEELKTEYAKSQKHLRPRFSPGYGDFDLDSQGMILRLVEAAKTIGLTLTDGGMLTPTKSVTAVIGIGDEKLECERTGCMNCTKTDCTYRKDGC</sequence>
<gene>
    <name evidence="1" type="ORF">NK118_13330</name>
</gene>
<dbReference type="Gene3D" id="3.40.109.40">
    <property type="match status" value="1"/>
</dbReference>
<organism evidence="1 2">
    <name type="scientific">Ohessyouella blattaphilus</name>
    <dbReference type="NCBI Taxonomy" id="2949333"/>
    <lineage>
        <taxon>Bacteria</taxon>
        <taxon>Bacillati</taxon>
        <taxon>Bacillota</taxon>
        <taxon>Clostridia</taxon>
        <taxon>Lachnospirales</taxon>
        <taxon>Lachnospiraceae</taxon>
        <taxon>Ohessyouella</taxon>
    </lineage>
</organism>